<proteinExistence type="predicted"/>
<evidence type="ECO:0000313" key="3">
    <source>
        <dbReference type="Proteomes" id="UP000503441"/>
    </source>
</evidence>
<dbReference type="Proteomes" id="UP000503441">
    <property type="component" value="Chromosome"/>
</dbReference>
<feature type="domain" description="PucR C-terminal helix-turn-helix" evidence="1">
    <location>
        <begin position="2"/>
        <end position="60"/>
    </location>
</feature>
<dbReference type="Pfam" id="PF13556">
    <property type="entry name" value="HTH_30"/>
    <property type="match status" value="1"/>
</dbReference>
<dbReference type="Gene3D" id="1.10.10.2840">
    <property type="entry name" value="PucR C-terminal helix-turn-helix domain"/>
    <property type="match status" value="1"/>
</dbReference>
<reference evidence="2 3" key="1">
    <citation type="submission" date="2020-03" db="EMBL/GenBank/DDBJ databases">
        <title>Leucobacter sp. nov., isolated from beetles.</title>
        <authorList>
            <person name="Hyun D.-W."/>
            <person name="Bae J.-W."/>
        </authorList>
    </citation>
    <scope>NUCLEOTIDE SEQUENCE [LARGE SCALE GENOMIC DNA]</scope>
    <source>
        <strain evidence="2 3">HDW9A</strain>
    </source>
</reference>
<accession>A0ABX6JZ02</accession>
<dbReference type="PANTHER" id="PTHR33744">
    <property type="entry name" value="CARBOHYDRATE DIACID REGULATOR"/>
    <property type="match status" value="1"/>
</dbReference>
<gene>
    <name evidence="2" type="ORF">G7066_12215</name>
</gene>
<dbReference type="RefSeq" id="WP_166331387.1">
    <property type="nucleotide sequence ID" value="NZ_CP049933.1"/>
</dbReference>
<evidence type="ECO:0000259" key="1">
    <source>
        <dbReference type="Pfam" id="PF13556"/>
    </source>
</evidence>
<dbReference type="InterPro" id="IPR051448">
    <property type="entry name" value="CdaR-like_regulators"/>
</dbReference>
<protein>
    <submittedName>
        <fullName evidence="2">PucR family transcriptional regulator</fullName>
    </submittedName>
</protein>
<sequence length="67" mass="7534">MLRDTMAAVFHADGQRGPAAATLGIHRNTLRDRLTRIERLTERSLADADDRAELWFALRLEEIAGDS</sequence>
<keyword evidence="3" id="KW-1185">Reference proteome</keyword>
<name>A0ABX6JZ02_9MICO</name>
<evidence type="ECO:0000313" key="2">
    <source>
        <dbReference type="EMBL" id="QIM19141.1"/>
    </source>
</evidence>
<dbReference type="InterPro" id="IPR025736">
    <property type="entry name" value="PucR_C-HTH_dom"/>
</dbReference>
<organism evidence="2 3">
    <name type="scientific">Leucobacter coleopterorum</name>
    <dbReference type="NCBI Taxonomy" id="2714933"/>
    <lineage>
        <taxon>Bacteria</taxon>
        <taxon>Bacillati</taxon>
        <taxon>Actinomycetota</taxon>
        <taxon>Actinomycetes</taxon>
        <taxon>Micrococcales</taxon>
        <taxon>Microbacteriaceae</taxon>
        <taxon>Leucobacter</taxon>
    </lineage>
</organism>
<dbReference type="InterPro" id="IPR042070">
    <property type="entry name" value="PucR_C-HTH_sf"/>
</dbReference>
<dbReference type="EMBL" id="CP049933">
    <property type="protein sequence ID" value="QIM19141.1"/>
    <property type="molecule type" value="Genomic_DNA"/>
</dbReference>